<organism evidence="2 3">
    <name type="scientific">Shewanella denitrificans (strain OS217 / ATCC BAA-1090 / DSM 15013)</name>
    <dbReference type="NCBI Taxonomy" id="318161"/>
    <lineage>
        <taxon>Bacteria</taxon>
        <taxon>Pseudomonadati</taxon>
        <taxon>Pseudomonadota</taxon>
        <taxon>Gammaproteobacteria</taxon>
        <taxon>Alteromonadales</taxon>
        <taxon>Shewanellaceae</taxon>
        <taxon>Shewanella</taxon>
    </lineage>
</organism>
<dbReference type="eggNOG" id="COG1639">
    <property type="taxonomic scope" value="Bacteria"/>
</dbReference>
<dbReference type="DNASU" id="4016976"/>
<protein>
    <submittedName>
        <fullName evidence="2">Signal transduction protein</fullName>
    </submittedName>
</protein>
<dbReference type="KEGG" id="sdn:Sden_0875"/>
<reference evidence="2 3" key="1">
    <citation type="submission" date="2006-03" db="EMBL/GenBank/DDBJ databases">
        <title>Complete sequence of Shewanella denitrificans OS217.</title>
        <authorList>
            <consortium name="US DOE Joint Genome Institute"/>
            <person name="Copeland A."/>
            <person name="Lucas S."/>
            <person name="Lapidus A."/>
            <person name="Barry K."/>
            <person name="Detter J.C."/>
            <person name="Glavina del Rio T."/>
            <person name="Hammon N."/>
            <person name="Israni S."/>
            <person name="Dalin E."/>
            <person name="Tice H."/>
            <person name="Pitluck S."/>
            <person name="Brettin T."/>
            <person name="Bruce D."/>
            <person name="Han C."/>
            <person name="Tapia R."/>
            <person name="Gilna P."/>
            <person name="Kiss H."/>
            <person name="Schmutz J."/>
            <person name="Larimer F."/>
            <person name="Land M."/>
            <person name="Hauser L."/>
            <person name="Kyrpides N."/>
            <person name="Lykidis A."/>
            <person name="Richardson P."/>
        </authorList>
    </citation>
    <scope>NUCLEOTIDE SEQUENCE [LARGE SCALE GENOMIC DNA]</scope>
    <source>
        <strain evidence="3">OS217 / ATCC BAA-1090 / DSM 15013</strain>
    </source>
</reference>
<dbReference type="EMBL" id="CP000302">
    <property type="protein sequence ID" value="ABE54163.1"/>
    <property type="molecule type" value="Genomic_DNA"/>
</dbReference>
<dbReference type="OrthoDB" id="9784953at2"/>
<dbReference type="InterPro" id="IPR013976">
    <property type="entry name" value="HDOD"/>
</dbReference>
<dbReference type="HOGENOM" id="CLU_048246_2_0_6"/>
<evidence type="ECO:0000313" key="3">
    <source>
        <dbReference type="Proteomes" id="UP000001982"/>
    </source>
</evidence>
<name>Q12QW3_SHEDO</name>
<evidence type="ECO:0000313" key="2">
    <source>
        <dbReference type="EMBL" id="ABE54163.1"/>
    </source>
</evidence>
<dbReference type="SUPFAM" id="SSF109604">
    <property type="entry name" value="HD-domain/PDEase-like"/>
    <property type="match status" value="1"/>
</dbReference>
<gene>
    <name evidence="2" type="ordered locus">Sden_0875</name>
</gene>
<keyword evidence="3" id="KW-1185">Reference proteome</keyword>
<dbReference type="Proteomes" id="UP000001982">
    <property type="component" value="Chromosome"/>
</dbReference>
<dbReference type="PANTHER" id="PTHR33525:SF6">
    <property type="entry name" value="HDOD DOMAIN-CONTAINING PROTEIN"/>
    <property type="match status" value="1"/>
</dbReference>
<accession>Q12QW3</accession>
<proteinExistence type="predicted"/>
<dbReference type="PROSITE" id="PS51833">
    <property type="entry name" value="HDOD"/>
    <property type="match status" value="1"/>
</dbReference>
<dbReference type="Gene3D" id="1.10.3210.10">
    <property type="entry name" value="Hypothetical protein af1432"/>
    <property type="match status" value="1"/>
</dbReference>
<feature type="domain" description="HDOD" evidence="1">
    <location>
        <begin position="18"/>
        <end position="210"/>
    </location>
</feature>
<sequence length="283" mass="31043">MAISVTAEEKQILAGVTIPPRPQALLDISKEAKQEYPDVSKIAKAISEDVGISAAVLQVVNSVAFRRNNQISSIHQAVMTLGIKRIFPLVKAVAIKGALPENPMLNEFWQSSSMVASACTLYANLLGKANLSDNAYMLGLFHNAGVPVMLQAFPAYQALLMRGITEGWGEVASLEVQEFKTSHTTLGALLAQQWELPKPMVEVIYYLHDIDGIFTSGELSEVGLYLLAILKLARSSVDGVIRGECNTDEWLKIQDPLLAFLNLDEVQLDEFREEVAEKLRSEG</sequence>
<evidence type="ECO:0000259" key="1">
    <source>
        <dbReference type="PROSITE" id="PS51833"/>
    </source>
</evidence>
<dbReference type="RefSeq" id="WP_011495328.1">
    <property type="nucleotide sequence ID" value="NC_007954.1"/>
</dbReference>
<dbReference type="STRING" id="318161.Sden_0875"/>
<dbReference type="InterPro" id="IPR052340">
    <property type="entry name" value="RNase_Y/CdgJ"/>
</dbReference>
<dbReference type="Pfam" id="PF08668">
    <property type="entry name" value="HDOD"/>
    <property type="match status" value="1"/>
</dbReference>
<dbReference type="AlphaFoldDB" id="Q12QW3"/>
<dbReference type="PANTHER" id="PTHR33525">
    <property type="match status" value="1"/>
</dbReference>